<dbReference type="GO" id="GO:0043138">
    <property type="term" value="F:3'-5' DNA helicase activity"/>
    <property type="evidence" value="ECO:0007669"/>
    <property type="project" value="TreeGrafter"/>
</dbReference>
<evidence type="ECO:0000313" key="8">
    <source>
        <dbReference type="EMBL" id="SDF07668.1"/>
    </source>
</evidence>
<dbReference type="AlphaFoldDB" id="A0A1G7I500"/>
<reference evidence="9" key="1">
    <citation type="submission" date="2016-10" db="EMBL/GenBank/DDBJ databases">
        <authorList>
            <person name="Varghese N."/>
            <person name="Submissions S."/>
        </authorList>
    </citation>
    <scope>NUCLEOTIDE SEQUENCE [LARGE SCALE GENOMIC DNA]</scope>
    <source>
        <strain evidence="9">DSM 44268</strain>
    </source>
</reference>
<evidence type="ECO:0000259" key="7">
    <source>
        <dbReference type="PROSITE" id="PS51198"/>
    </source>
</evidence>
<keyword evidence="9" id="KW-1185">Reference proteome</keyword>
<dbReference type="STRING" id="1550231.SAMN05660662_1002"/>
<sequence>MSTAPTAGTPDSGIAAEQPYVTALFDRLDEVRERSVGRLADALALVPHNPQAVGEREASVELHSRRIVALDAAESGLVFGRLDRHDSGTPRYIGRIGLFADGADEPLLVDWRAPAAQPFYTATPLHDQGVRRRRHIRTRGRTVVSVADETLDISAAALEGGGSERGGLAGESVLLAALNASRTGRMTDIVRTIQAEQDRIIRADVRGVLVVQGGPGTGKTAVALHRAAYLLYTHRERLARSGLLVVGPSPTFLTYIADVLPSLGETGVVLADLGGLRPGLQAHAPEAPEVAEVKGRLAMADVVAAAVKQRQAVLDRPAEITIDGITVRFTKADAARVRSRARSASRVHNEARPAAARTVIELIARKYADKLGENVLGGANLLDQGDVAALRREVSAEPAVHALIDRLWPRLTAERVLRELFASRRQLDAVATGLTEAERGLLHRPPSSPWTPADVPLLEEVDELLGIDESAQRRAEERDRQRRLRDAQETLDMLHGSRSTDAETEDEAEELLAGDLLDAEGLAQRQEETDYRSTAERAAADRTWTYGHIIVDEAQELSAMAWRLLVRRCPTRSMTVVGDVAQTSTLAGATSWAEVLEPHLGRGWQLEELTVNYRTPAEIMAVAAEVLAATGAPASAATSVRSTGVQPWAQRADGDELADAVAEAALELDKEEGTLGVLVPHSRLDAVRAAVAARLPADPGRADAPVVLPPEGAKGLEFDSVLVVDPAAIVSEGVRGWNDLYVVLTRATQRLGVLHPGDLPAELSGLEQRS</sequence>
<dbReference type="GO" id="GO:0016787">
    <property type="term" value="F:hydrolase activity"/>
    <property type="evidence" value="ECO:0007669"/>
    <property type="project" value="UniProtKB-UniRule"/>
</dbReference>
<feature type="compositionally biased region" description="Basic and acidic residues" evidence="6">
    <location>
        <begin position="470"/>
        <end position="488"/>
    </location>
</feature>
<gene>
    <name evidence="8" type="ORF">SAMN05660662_1002</name>
</gene>
<dbReference type="Proteomes" id="UP000199406">
    <property type="component" value="Unassembled WGS sequence"/>
</dbReference>
<dbReference type="SUPFAM" id="SSF52540">
    <property type="entry name" value="P-loop containing nucleoside triphosphate hydrolases"/>
    <property type="match status" value="1"/>
</dbReference>
<keyword evidence="4 5" id="KW-0067">ATP-binding</keyword>
<dbReference type="GO" id="GO:0003677">
    <property type="term" value="F:DNA binding"/>
    <property type="evidence" value="ECO:0007669"/>
    <property type="project" value="InterPro"/>
</dbReference>
<dbReference type="InterPro" id="IPR027417">
    <property type="entry name" value="P-loop_NTPase"/>
</dbReference>
<dbReference type="InterPro" id="IPR000212">
    <property type="entry name" value="DNA_helicase_UvrD/REP"/>
</dbReference>
<dbReference type="GO" id="GO:0000725">
    <property type="term" value="P:recombinational repair"/>
    <property type="evidence" value="ECO:0007669"/>
    <property type="project" value="TreeGrafter"/>
</dbReference>
<dbReference type="GO" id="GO:0005829">
    <property type="term" value="C:cytosol"/>
    <property type="evidence" value="ECO:0007669"/>
    <property type="project" value="TreeGrafter"/>
</dbReference>
<evidence type="ECO:0000256" key="6">
    <source>
        <dbReference type="SAM" id="MobiDB-lite"/>
    </source>
</evidence>
<dbReference type="Gene3D" id="3.40.50.300">
    <property type="entry name" value="P-loop containing nucleotide triphosphate hydrolases"/>
    <property type="match status" value="3"/>
</dbReference>
<organism evidence="8 9">
    <name type="scientific">Blastococcus aurantiacus</name>
    <dbReference type="NCBI Taxonomy" id="1550231"/>
    <lineage>
        <taxon>Bacteria</taxon>
        <taxon>Bacillati</taxon>
        <taxon>Actinomycetota</taxon>
        <taxon>Actinomycetes</taxon>
        <taxon>Geodermatophilales</taxon>
        <taxon>Geodermatophilaceae</taxon>
        <taxon>Blastococcus</taxon>
    </lineage>
</organism>
<dbReference type="EMBL" id="FNBT01000001">
    <property type="protein sequence ID" value="SDF07668.1"/>
    <property type="molecule type" value="Genomic_DNA"/>
</dbReference>
<dbReference type="PANTHER" id="PTHR11070:SF45">
    <property type="entry name" value="DNA 3'-5' HELICASE"/>
    <property type="match status" value="1"/>
</dbReference>
<protein>
    <submittedName>
        <fullName evidence="8">DNA helicase IV</fullName>
    </submittedName>
</protein>
<accession>A0A1G7I500</accession>
<evidence type="ECO:0000256" key="5">
    <source>
        <dbReference type="PROSITE-ProRule" id="PRU00560"/>
    </source>
</evidence>
<evidence type="ECO:0000256" key="2">
    <source>
        <dbReference type="ARBA" id="ARBA00022801"/>
    </source>
</evidence>
<keyword evidence="1 5" id="KW-0547">Nucleotide-binding</keyword>
<feature type="domain" description="UvrD-like helicase ATP-binding" evidence="7">
    <location>
        <begin position="192"/>
        <end position="616"/>
    </location>
</feature>
<feature type="region of interest" description="Disordered" evidence="6">
    <location>
        <begin position="469"/>
        <end position="509"/>
    </location>
</feature>
<dbReference type="RefSeq" id="WP_255362187.1">
    <property type="nucleotide sequence ID" value="NZ_FNBT01000001.1"/>
</dbReference>
<dbReference type="PROSITE" id="PS51198">
    <property type="entry name" value="UVRD_HELICASE_ATP_BIND"/>
    <property type="match status" value="1"/>
</dbReference>
<dbReference type="PANTHER" id="PTHR11070">
    <property type="entry name" value="UVRD / RECB / PCRA DNA HELICASE FAMILY MEMBER"/>
    <property type="match status" value="1"/>
</dbReference>
<dbReference type="GO" id="GO:0005524">
    <property type="term" value="F:ATP binding"/>
    <property type="evidence" value="ECO:0007669"/>
    <property type="project" value="UniProtKB-UniRule"/>
</dbReference>
<evidence type="ECO:0000256" key="4">
    <source>
        <dbReference type="ARBA" id="ARBA00022840"/>
    </source>
</evidence>
<evidence type="ECO:0000313" key="9">
    <source>
        <dbReference type="Proteomes" id="UP000199406"/>
    </source>
</evidence>
<proteinExistence type="predicted"/>
<feature type="binding site" evidence="5">
    <location>
        <begin position="213"/>
        <end position="220"/>
    </location>
    <ligand>
        <name>ATP</name>
        <dbReference type="ChEBI" id="CHEBI:30616"/>
    </ligand>
</feature>
<keyword evidence="2 5" id="KW-0378">Hydrolase</keyword>
<keyword evidence="3 5" id="KW-0347">Helicase</keyword>
<evidence type="ECO:0000256" key="3">
    <source>
        <dbReference type="ARBA" id="ARBA00022806"/>
    </source>
</evidence>
<dbReference type="InterPro" id="IPR014016">
    <property type="entry name" value="UvrD-like_ATP-bd"/>
</dbReference>
<evidence type="ECO:0000256" key="1">
    <source>
        <dbReference type="ARBA" id="ARBA00022741"/>
    </source>
</evidence>
<name>A0A1G7I500_9ACTN</name>